<dbReference type="InterPro" id="IPR017595">
    <property type="entry name" value="OHCU_decarboxylase-2"/>
</dbReference>
<dbReference type="GO" id="GO:0051997">
    <property type="term" value="F:2-oxo-4-hydroxy-4-carboxy-5-ureidoimidazoline decarboxylase activity"/>
    <property type="evidence" value="ECO:0007669"/>
    <property type="project" value="UniProtKB-EC"/>
</dbReference>
<dbReference type="InterPro" id="IPR036778">
    <property type="entry name" value="OHCU_decarboxylase_sf"/>
</dbReference>
<dbReference type="AlphaFoldDB" id="A0A1C4ZKA8"/>
<dbReference type="PANTHER" id="PTHR43466:SF1">
    <property type="entry name" value="2-OXO-4-HYDROXY-4-CARBOXY-5-UREIDOIMIDAZOLINE DECARBOXYLASE-RELATED"/>
    <property type="match status" value="1"/>
</dbReference>
<evidence type="ECO:0000256" key="5">
    <source>
        <dbReference type="ARBA" id="ARBA00022793"/>
    </source>
</evidence>
<evidence type="ECO:0000259" key="8">
    <source>
        <dbReference type="Pfam" id="PF09349"/>
    </source>
</evidence>
<proteinExistence type="predicted"/>
<accession>A0A1C4ZKA8</accession>
<keyword evidence="5" id="KW-0210">Decarboxylase</keyword>
<evidence type="ECO:0000256" key="4">
    <source>
        <dbReference type="ARBA" id="ARBA00022631"/>
    </source>
</evidence>
<keyword evidence="6" id="KW-0456">Lyase</keyword>
<dbReference type="GO" id="GO:0006144">
    <property type="term" value="P:purine nucleobase metabolic process"/>
    <property type="evidence" value="ECO:0007669"/>
    <property type="project" value="UniProtKB-KW"/>
</dbReference>
<dbReference type="NCBIfam" id="NF010372">
    <property type="entry name" value="PRK13798.1"/>
    <property type="match status" value="1"/>
</dbReference>
<gene>
    <name evidence="9" type="ORF">GA0070618_5370</name>
</gene>
<evidence type="ECO:0000256" key="7">
    <source>
        <dbReference type="SAM" id="MobiDB-lite"/>
    </source>
</evidence>
<keyword evidence="10" id="KW-1185">Reference proteome</keyword>
<comment type="catalytic activity">
    <reaction evidence="1">
        <text>5-hydroxy-2-oxo-4-ureido-2,5-dihydro-1H-imidazole-5-carboxylate + H(+) = (S)-allantoin + CO2</text>
        <dbReference type="Rhea" id="RHEA:26301"/>
        <dbReference type="ChEBI" id="CHEBI:15378"/>
        <dbReference type="ChEBI" id="CHEBI:15678"/>
        <dbReference type="ChEBI" id="CHEBI:16526"/>
        <dbReference type="ChEBI" id="CHEBI:58639"/>
        <dbReference type="EC" id="4.1.1.97"/>
    </reaction>
</comment>
<protein>
    <recommendedName>
        <fullName evidence="3">2-oxo-4-hydroxy-4-carboxy-5-ureidoimidazoline decarboxylase</fullName>
        <ecNumber evidence="3">4.1.1.97</ecNumber>
    </recommendedName>
</protein>
<feature type="compositionally biased region" description="Basic and acidic residues" evidence="7">
    <location>
        <begin position="75"/>
        <end position="85"/>
    </location>
</feature>
<evidence type="ECO:0000313" key="10">
    <source>
        <dbReference type="Proteomes" id="UP000198253"/>
    </source>
</evidence>
<organism evidence="9 10">
    <name type="scientific">Micromonospora echinospora</name>
    <name type="common">Micromonospora purpurea</name>
    <dbReference type="NCBI Taxonomy" id="1877"/>
    <lineage>
        <taxon>Bacteria</taxon>
        <taxon>Bacillati</taxon>
        <taxon>Actinomycetota</taxon>
        <taxon>Actinomycetes</taxon>
        <taxon>Micromonosporales</taxon>
        <taxon>Micromonosporaceae</taxon>
        <taxon>Micromonospora</taxon>
    </lineage>
</organism>
<evidence type="ECO:0000256" key="1">
    <source>
        <dbReference type="ARBA" id="ARBA00001163"/>
    </source>
</evidence>
<feature type="region of interest" description="Disordered" evidence="7">
    <location>
        <begin position="66"/>
        <end position="95"/>
    </location>
</feature>
<dbReference type="EMBL" id="LT607413">
    <property type="protein sequence ID" value="SCF33224.1"/>
    <property type="molecule type" value="Genomic_DNA"/>
</dbReference>
<evidence type="ECO:0000313" key="9">
    <source>
        <dbReference type="EMBL" id="SCF33224.1"/>
    </source>
</evidence>
<dbReference type="SUPFAM" id="SSF158694">
    <property type="entry name" value="UraD-Like"/>
    <property type="match status" value="1"/>
</dbReference>
<dbReference type="EC" id="4.1.1.97" evidence="3"/>
<dbReference type="InterPro" id="IPR018020">
    <property type="entry name" value="OHCU_decarboxylase"/>
</dbReference>
<dbReference type="RefSeq" id="WP_231931465.1">
    <property type="nucleotide sequence ID" value="NZ_LT607413.1"/>
</dbReference>
<dbReference type="Gene3D" id="1.10.3330.10">
    <property type="entry name" value="Oxo-4-hydroxy-4-carboxy-5-ureidoimidazoline decarboxylase"/>
    <property type="match status" value="1"/>
</dbReference>
<keyword evidence="4" id="KW-0659">Purine metabolism</keyword>
<dbReference type="NCBIfam" id="TIGR03180">
    <property type="entry name" value="UraD_2"/>
    <property type="match status" value="1"/>
</dbReference>
<dbReference type="PANTHER" id="PTHR43466">
    <property type="entry name" value="2-OXO-4-HYDROXY-4-CARBOXY-5-UREIDOIMIDAZOLINE DECARBOXYLASE-RELATED"/>
    <property type="match status" value="1"/>
</dbReference>
<dbReference type="Pfam" id="PF09349">
    <property type="entry name" value="OHCU_decarbox"/>
    <property type="match status" value="1"/>
</dbReference>
<feature type="domain" description="Oxo-4-hydroxy-4-carboxy-5-ureidoimidazoline decarboxylase" evidence="8">
    <location>
        <begin position="10"/>
        <end position="160"/>
    </location>
</feature>
<sequence>MGRIEDFNGLAAKWAERELIACCAAPRWARLLVAGRPYPDRAALLAAADAANAQLTWPEVRAAVDAHPRIGQRPDGQRREDRWSRGEQSGLDGATEPARAAIAEATVGYERRFGHRFLVCATGRSDTQLLAALRDRLGNDPDIEQAVVREELRKIAALRIGKLLDEPA</sequence>
<evidence type="ECO:0000256" key="3">
    <source>
        <dbReference type="ARBA" id="ARBA00012257"/>
    </source>
</evidence>
<dbReference type="InParanoid" id="A0A1C4ZKA8"/>
<evidence type="ECO:0000256" key="2">
    <source>
        <dbReference type="ARBA" id="ARBA00004754"/>
    </source>
</evidence>
<dbReference type="GO" id="GO:0019628">
    <property type="term" value="P:urate catabolic process"/>
    <property type="evidence" value="ECO:0007669"/>
    <property type="project" value="TreeGrafter"/>
</dbReference>
<reference evidence="10" key="1">
    <citation type="submission" date="2016-06" db="EMBL/GenBank/DDBJ databases">
        <authorList>
            <person name="Varghese N."/>
            <person name="Submissions Spin"/>
        </authorList>
    </citation>
    <scope>NUCLEOTIDE SEQUENCE [LARGE SCALE GENOMIC DNA]</scope>
    <source>
        <strain evidence="10">DSM 43816</strain>
    </source>
</reference>
<name>A0A1C4ZKA8_MICEC</name>
<evidence type="ECO:0000256" key="6">
    <source>
        <dbReference type="ARBA" id="ARBA00023239"/>
    </source>
</evidence>
<dbReference type="Proteomes" id="UP000198253">
    <property type="component" value="Chromosome I"/>
</dbReference>
<comment type="pathway">
    <text evidence="2">Purine metabolism; urate degradation; (S)-allantoin from urate: step 3/3.</text>
</comment>